<dbReference type="Pfam" id="PF00873">
    <property type="entry name" value="ACR_tran"/>
    <property type="match status" value="1"/>
</dbReference>
<feature type="transmembrane region" description="Helical" evidence="3">
    <location>
        <begin position="467"/>
        <end position="489"/>
    </location>
</feature>
<feature type="transmembrane region" description="Helical" evidence="3">
    <location>
        <begin position="436"/>
        <end position="455"/>
    </location>
</feature>
<feature type="transmembrane region" description="Helical" evidence="3">
    <location>
        <begin position="914"/>
        <end position="935"/>
    </location>
</feature>
<dbReference type="SUPFAM" id="SSF82866">
    <property type="entry name" value="Multidrug efflux transporter AcrB transmembrane domain"/>
    <property type="match status" value="2"/>
</dbReference>
<keyword evidence="5" id="KW-1185">Reference proteome</keyword>
<proteinExistence type="predicted"/>
<keyword evidence="1 3" id="KW-0812">Transmembrane</keyword>
<feature type="transmembrane region" description="Helical" evidence="3">
    <location>
        <begin position="988"/>
        <end position="1012"/>
    </location>
</feature>
<evidence type="ECO:0000313" key="5">
    <source>
        <dbReference type="Proteomes" id="UP001350972"/>
    </source>
</evidence>
<feature type="transmembrane region" description="Helical" evidence="3">
    <location>
        <begin position="363"/>
        <end position="381"/>
    </location>
</feature>
<dbReference type="Proteomes" id="UP001350972">
    <property type="component" value="Chromosome"/>
</dbReference>
<dbReference type="InterPro" id="IPR001036">
    <property type="entry name" value="Acrflvin-R"/>
</dbReference>
<sequence length="1028" mass="112108">MSAKRFNLSALAVRERSITLFLIILITIAGIYSFFGLGRAEDPPFTVKQMTIISVWPGATAQEIQDQVAEPLEKRLQELKWYDRTETYTRPGMAFITLSLQDSTPPSQVQEEFYQARKKLGDEAKNLPAGVTGPMINDEFADVTFALFALKAKGEPQRLLVRDAETLRQQLLHVPGVKKVNIIGEQAERIYISFSHERLATMGLSPQDIFNALNSQNALTPAGSIETRGAQIFIRLDGAFDELQKIRDTPFIAQGKTLKLSDVATVERGYEDPPTLQIRNQSEPALLLGIVMREGWNGLALGKALDAEAAKINAAMPLGLTLTKVTDQSVNIGASVDEFMIKFFAALLVVMMVCFVSMGWRVGVVVAAAVPLTLAIVFVVMEASGINFDRVTLGSLILALGLLVDDAIIAIEMMVVKMEEGYDRIKASAYAWSHTAAPMLAGTLVTAIGFMPNGFAQSTAGEYTSNMFWIVGLALIASWLVAVVFTPYLGVKMLPDIVKVEGGHAAIYNTPRYNRFRRMLARVIASKWGVAGSVVAIFVLAVLGMGLVKKQFFPTSDRPEVLVEVQMPYGTSIGQTSAAAAKIEAWLQKQPEAKIVTAYIGQGSPRFYLAMAPELPDPSFAKIVVLTDSQQSRDALKLRLREAVASGLAPEARVRVTQLVFGPYSPFPVAWRVMGPDSDKLRDIADKVKAVLQASPMMRTVNTDWGTKVPALHFILDQDRLQATGLTSNAVAQQLQFLLSGIPITSVREDIRSVQVTGRAAGDIRLDPAKIEGLTLVGKAGQRIPLAQIGEVEVRMEDPLLRRLDRTPTITVRGDIADNLQPPDVSAALMKQLQPIIDSLPPGYRIDMAGSIEESGKATQAMAPLFPIMIALTLLIIILQVRSMSAMVMVFLTAPLGLIGVVPALLLFNQPFGINALVGLIALSGILMRNTLILIGQIHHNERQGLDPYHAVIEATVQRARPVLLTAMAAVLAFIPLTHSVFWGTLAYTLIGGTLGGTIMTLVFLPAMYAIWFRIRPEVPFHSIRPQA</sequence>
<dbReference type="Gene3D" id="1.20.1640.10">
    <property type="entry name" value="Multidrug efflux transporter AcrB transmembrane domain"/>
    <property type="match status" value="2"/>
</dbReference>
<dbReference type="PRINTS" id="PR00702">
    <property type="entry name" value="ACRIFLAVINRP"/>
</dbReference>
<protein>
    <submittedName>
        <fullName evidence="4">Efflux RND transporter permease subunit</fullName>
    </submittedName>
</protein>
<feature type="transmembrane region" description="Helical" evidence="3">
    <location>
        <begin position="393"/>
        <end position="415"/>
    </location>
</feature>
<dbReference type="Gene3D" id="3.30.70.1320">
    <property type="entry name" value="Multidrug efflux transporter AcrB pore domain like"/>
    <property type="match status" value="1"/>
</dbReference>
<feature type="transmembrane region" description="Helical" evidence="3">
    <location>
        <begin position="861"/>
        <end position="879"/>
    </location>
</feature>
<dbReference type="InterPro" id="IPR027463">
    <property type="entry name" value="AcrB_DN_DC_subdom"/>
</dbReference>
<reference evidence="4 5" key="1">
    <citation type="submission" date="2024-02" db="EMBL/GenBank/DDBJ databases">
        <title>Tn5403 promotes plasmid rearrangements and degradation of the Klebsiella pneumoniae carbapenemase (KPC) transposon Tn4401.</title>
        <authorList>
            <person name="Sheppard A.E."/>
            <person name="Barry K.E."/>
            <person name="Parikh H.I."/>
            <person name="Vegesana K."/>
            <person name="Sebra R."/>
            <person name="George S."/>
            <person name="Sanderson N.D."/>
            <person name="Stoesser N."/>
            <person name="Eyre D.W."/>
            <person name="Crook D.W."/>
            <person name="Walker A.S."/>
            <person name="Mathers A.J."/>
        </authorList>
    </citation>
    <scope>NUCLEOTIDE SEQUENCE [LARGE SCALE GENOMIC DNA]</scope>
    <source>
        <strain evidence="4 5">CAV1921</strain>
    </source>
</reference>
<dbReference type="Gene3D" id="3.30.70.1430">
    <property type="entry name" value="Multidrug efflux transporter AcrB pore domain"/>
    <property type="match status" value="2"/>
</dbReference>
<name>A0ABZ2DSM1_RAOOR</name>
<keyword evidence="2 3" id="KW-1133">Transmembrane helix</keyword>
<dbReference type="PANTHER" id="PTHR32063:SF18">
    <property type="entry name" value="CATION EFFLUX SYSTEM PROTEIN"/>
    <property type="match status" value="1"/>
</dbReference>
<dbReference type="Gene3D" id="3.30.70.1440">
    <property type="entry name" value="Multidrug efflux transporter AcrB pore domain"/>
    <property type="match status" value="1"/>
</dbReference>
<evidence type="ECO:0000256" key="3">
    <source>
        <dbReference type="SAM" id="Phobius"/>
    </source>
</evidence>
<feature type="transmembrane region" description="Helical" evidence="3">
    <location>
        <begin position="339"/>
        <end position="356"/>
    </location>
</feature>
<dbReference type="EMBL" id="CP145163">
    <property type="protein sequence ID" value="WWC10052.1"/>
    <property type="molecule type" value="Genomic_DNA"/>
</dbReference>
<keyword evidence="3" id="KW-0472">Membrane</keyword>
<evidence type="ECO:0000256" key="2">
    <source>
        <dbReference type="ARBA" id="ARBA00022989"/>
    </source>
</evidence>
<dbReference type="SUPFAM" id="SSF82693">
    <property type="entry name" value="Multidrug efflux transporter AcrB pore domain, PN1, PN2, PC1 and PC2 subdomains"/>
    <property type="match status" value="3"/>
</dbReference>
<feature type="transmembrane region" description="Helical" evidence="3">
    <location>
        <begin position="528"/>
        <end position="548"/>
    </location>
</feature>
<organism evidence="4 5">
    <name type="scientific">Raoultella ornithinolytica</name>
    <name type="common">Klebsiella ornithinolytica</name>
    <dbReference type="NCBI Taxonomy" id="54291"/>
    <lineage>
        <taxon>Bacteria</taxon>
        <taxon>Pseudomonadati</taxon>
        <taxon>Pseudomonadota</taxon>
        <taxon>Gammaproteobacteria</taxon>
        <taxon>Enterobacterales</taxon>
        <taxon>Enterobacteriaceae</taxon>
        <taxon>Klebsiella/Raoultella group</taxon>
        <taxon>Raoultella</taxon>
    </lineage>
</organism>
<dbReference type="PANTHER" id="PTHR32063">
    <property type="match status" value="1"/>
</dbReference>
<feature type="transmembrane region" description="Helical" evidence="3">
    <location>
        <begin position="963"/>
        <end position="982"/>
    </location>
</feature>
<accession>A0ABZ2DSM1</accession>
<feature type="transmembrane region" description="Helical" evidence="3">
    <location>
        <begin position="886"/>
        <end position="908"/>
    </location>
</feature>
<gene>
    <name evidence="4" type="ORF">LM286_17000</name>
</gene>
<dbReference type="Gene3D" id="3.30.2090.10">
    <property type="entry name" value="Multidrug efflux transporter AcrB TolC docking domain, DN and DC subdomains"/>
    <property type="match status" value="2"/>
</dbReference>
<dbReference type="SUPFAM" id="SSF82714">
    <property type="entry name" value="Multidrug efflux transporter AcrB TolC docking domain, DN and DC subdomains"/>
    <property type="match status" value="2"/>
</dbReference>
<feature type="transmembrane region" description="Helical" evidence="3">
    <location>
        <begin position="20"/>
        <end position="38"/>
    </location>
</feature>
<evidence type="ECO:0000313" key="4">
    <source>
        <dbReference type="EMBL" id="WWC10052.1"/>
    </source>
</evidence>
<dbReference type="RefSeq" id="WP_004860270.1">
    <property type="nucleotide sequence ID" value="NZ_CP145156.1"/>
</dbReference>
<evidence type="ECO:0000256" key="1">
    <source>
        <dbReference type="ARBA" id="ARBA00022692"/>
    </source>
</evidence>